<organism evidence="3 4">
    <name type="scientific">Cavia porcellus</name>
    <name type="common">Guinea pig</name>
    <dbReference type="NCBI Taxonomy" id="10141"/>
    <lineage>
        <taxon>Eukaryota</taxon>
        <taxon>Metazoa</taxon>
        <taxon>Chordata</taxon>
        <taxon>Craniata</taxon>
        <taxon>Vertebrata</taxon>
        <taxon>Euteleostomi</taxon>
        <taxon>Mammalia</taxon>
        <taxon>Eutheria</taxon>
        <taxon>Euarchontoglires</taxon>
        <taxon>Glires</taxon>
        <taxon>Rodentia</taxon>
        <taxon>Hystricomorpha</taxon>
        <taxon>Caviidae</taxon>
        <taxon>Cavia</taxon>
    </lineage>
</organism>
<dbReference type="OMA" id="WGDEAVC"/>
<dbReference type="EMBL" id="AAKN02012441">
    <property type="status" value="NOT_ANNOTATED_CDS"/>
    <property type="molecule type" value="Genomic_DNA"/>
</dbReference>
<keyword evidence="2" id="KW-1133">Transmembrane helix</keyword>
<reference evidence="4" key="1">
    <citation type="journal article" date="2011" name="Nature">
        <title>A high-resolution map of human evolutionary constraint using 29 mammals.</title>
        <authorList>
            <person name="Lindblad-Toh K."/>
            <person name="Garber M."/>
            <person name="Zuk O."/>
            <person name="Lin M.F."/>
            <person name="Parker B.J."/>
            <person name="Washietl S."/>
            <person name="Kheradpour P."/>
            <person name="Ernst J."/>
            <person name="Jordan G."/>
            <person name="Mauceli E."/>
            <person name="Ward L.D."/>
            <person name="Lowe C.B."/>
            <person name="Holloway A.K."/>
            <person name="Clamp M."/>
            <person name="Gnerre S."/>
            <person name="Alfoldi J."/>
            <person name="Beal K."/>
            <person name="Chang J."/>
            <person name="Clawson H."/>
            <person name="Cuff J."/>
            <person name="Di Palma F."/>
            <person name="Fitzgerald S."/>
            <person name="Flicek P."/>
            <person name="Guttman M."/>
            <person name="Hubisz M.J."/>
            <person name="Jaffe D.B."/>
            <person name="Jungreis I."/>
            <person name="Kent W.J."/>
            <person name="Kostka D."/>
            <person name="Lara M."/>
            <person name="Martins A.L."/>
            <person name="Massingham T."/>
            <person name="Moltke I."/>
            <person name="Raney B.J."/>
            <person name="Rasmussen M.D."/>
            <person name="Robinson J."/>
            <person name="Stark A."/>
            <person name="Vilella A.J."/>
            <person name="Wen J."/>
            <person name="Xie X."/>
            <person name="Zody M.C."/>
            <person name="Baldwin J."/>
            <person name="Bloom T."/>
            <person name="Chin C.W."/>
            <person name="Heiman D."/>
            <person name="Nicol R."/>
            <person name="Nusbaum C."/>
            <person name="Young S."/>
            <person name="Wilkinson J."/>
            <person name="Worley K.C."/>
            <person name="Kovar C.L."/>
            <person name="Muzny D.M."/>
            <person name="Gibbs R.A."/>
            <person name="Cree A."/>
            <person name="Dihn H.H."/>
            <person name="Fowler G."/>
            <person name="Jhangiani S."/>
            <person name="Joshi V."/>
            <person name="Lee S."/>
            <person name="Lewis L.R."/>
            <person name="Nazareth L.V."/>
            <person name="Okwuonu G."/>
            <person name="Santibanez J."/>
            <person name="Warren W.C."/>
            <person name="Mardis E.R."/>
            <person name="Weinstock G.M."/>
            <person name="Wilson R.K."/>
            <person name="Delehaunty K."/>
            <person name="Dooling D."/>
            <person name="Fronik C."/>
            <person name="Fulton L."/>
            <person name="Fulton B."/>
            <person name="Graves T."/>
            <person name="Minx P."/>
            <person name="Sodergren E."/>
            <person name="Birney E."/>
            <person name="Margulies E.H."/>
            <person name="Herrero J."/>
            <person name="Green E.D."/>
            <person name="Haussler D."/>
            <person name="Siepel A."/>
            <person name="Goldman N."/>
            <person name="Pollard K.S."/>
            <person name="Pedersen J.S."/>
            <person name="Lander E.S."/>
            <person name="Kellis M."/>
        </authorList>
    </citation>
    <scope>NUCLEOTIDE SEQUENCE [LARGE SCALE GENOMIC DNA]</scope>
    <source>
        <strain evidence="4">2N</strain>
    </source>
</reference>
<accession>H0VXV7</accession>
<keyword evidence="2" id="KW-0472">Membrane</keyword>
<keyword evidence="4" id="KW-1185">Reference proteome</keyword>
<dbReference type="Ensembl" id="ENSCPOT00000024279.2">
    <property type="protein sequence ID" value="ENSCPOP00000015538.2"/>
    <property type="gene ID" value="ENSCPOG00000021309.2"/>
</dbReference>
<feature type="region of interest" description="Disordered" evidence="1">
    <location>
        <begin position="38"/>
        <end position="68"/>
    </location>
</feature>
<dbReference type="CTD" id="93109"/>
<feature type="transmembrane region" description="Helical" evidence="2">
    <location>
        <begin position="201"/>
        <end position="225"/>
    </location>
</feature>
<dbReference type="GeneTree" id="ENSGT00390000018718"/>
<feature type="transmembrane region" description="Helical" evidence="2">
    <location>
        <begin position="311"/>
        <end position="334"/>
    </location>
</feature>
<dbReference type="HOGENOM" id="CLU_053989_0_0_1"/>
<dbReference type="eggNOG" id="ENOG502RRA0">
    <property type="taxonomic scope" value="Eukaryota"/>
</dbReference>
<gene>
    <name evidence="3" type="primary">Tmem44</name>
</gene>
<proteinExistence type="predicted"/>
<feature type="transmembrane region" description="Helical" evidence="2">
    <location>
        <begin position="278"/>
        <end position="299"/>
    </location>
</feature>
<sequence>MAHLGRRWVLNKGGDPVPHPWRLPGRCSRAEPLCRRLRSPPLEGSLSRGPGRGRGGAGTGSRPDRGAMGEAAAGDPSYLGRCFVRRRVCASFALWLCAACCWVAAHALLLYLRCAAKPRQDPAALCAACRLLSSLCDVAGAALARQLPIQVFTGAYLAAVDLLGFLSIVFRPCTSPHRLDVGPGTRARTRRRRWQRLRTPVFVLALLLGLVPGWALWAAVPKMWVPVPGSQRRLLGNLPPETTDVLGYLLGGIAVLGAWASQIPPLCRIGQGKPFSCIHLWSRFLDALAGLLYASAIVAHDQRPKYLLRAMPWFLTSLGHAALDLALIPVSCVVRTRARRAVEPSGSPDSQVLLPRTSGADGSPETGPRDQGSDWVQLSTLWNCKSLRTVAAISPTELTLGLVQQVACGTMKLPNDGQTDGCMRVGDTTLQKLPSSPPMQCPRAWTSSTS</sequence>
<dbReference type="STRING" id="10141.ENSCPOP00000026435"/>
<dbReference type="InterPro" id="IPR051415">
    <property type="entry name" value="LAAT-1"/>
</dbReference>
<evidence type="ECO:0000256" key="2">
    <source>
        <dbReference type="SAM" id="Phobius"/>
    </source>
</evidence>
<feature type="transmembrane region" description="Helical" evidence="2">
    <location>
        <begin position="92"/>
        <end position="112"/>
    </location>
</feature>
<dbReference type="KEGG" id="cpoc:100718798"/>
<feature type="transmembrane region" description="Helical" evidence="2">
    <location>
        <begin position="149"/>
        <end position="170"/>
    </location>
</feature>
<feature type="transmembrane region" description="Helical" evidence="2">
    <location>
        <begin position="245"/>
        <end position="266"/>
    </location>
</feature>
<dbReference type="GeneID" id="100718798"/>
<evidence type="ECO:0000313" key="4">
    <source>
        <dbReference type="Proteomes" id="UP000005447"/>
    </source>
</evidence>
<dbReference type="PANTHER" id="PTHR16201">
    <property type="entry name" value="SEVEN TRANSMEMBRANE PROTEIN 1-RELATED"/>
    <property type="match status" value="1"/>
</dbReference>
<name>H0VXV7_CAVPO</name>
<reference evidence="3" key="2">
    <citation type="submission" date="2025-05" db="UniProtKB">
        <authorList>
            <consortium name="Ensembl"/>
        </authorList>
    </citation>
    <scope>IDENTIFICATION</scope>
    <source>
        <strain evidence="3">2N</strain>
    </source>
</reference>
<protein>
    <submittedName>
        <fullName evidence="3">Transmembrane protein 44</fullName>
    </submittedName>
</protein>
<dbReference type="Bgee" id="ENSCPOG00000021309">
    <property type="expression patterns" value="Expressed in hypothalamus and 7 other cell types or tissues"/>
</dbReference>
<dbReference type="OrthoDB" id="8048523at2759"/>
<feature type="compositionally biased region" description="Gly residues" evidence="1">
    <location>
        <begin position="50"/>
        <end position="59"/>
    </location>
</feature>
<dbReference type="GO" id="GO:0015174">
    <property type="term" value="F:basic amino acid transmembrane transporter activity"/>
    <property type="evidence" value="ECO:0007669"/>
    <property type="project" value="TreeGrafter"/>
</dbReference>
<evidence type="ECO:0000256" key="1">
    <source>
        <dbReference type="SAM" id="MobiDB-lite"/>
    </source>
</evidence>
<keyword evidence="2" id="KW-0812">Transmembrane</keyword>
<dbReference type="VEuPathDB" id="HostDB:ENSCPOG00000021309"/>
<dbReference type="PANTHER" id="PTHR16201:SF53">
    <property type="entry name" value="TRANSMEMBRANE PROTEIN 44"/>
    <property type="match status" value="1"/>
</dbReference>
<dbReference type="Proteomes" id="UP000005447">
    <property type="component" value="Unassembled WGS sequence"/>
</dbReference>
<evidence type="ECO:0000313" key="3">
    <source>
        <dbReference type="Ensembl" id="ENSCPOP00000015538.2"/>
    </source>
</evidence>
<dbReference type="AlphaFoldDB" id="H0VXV7"/>
<dbReference type="Ensembl" id="ENSCPOT00000046549.1">
    <property type="protein sequence ID" value="ENSCPOP00000026435.1"/>
    <property type="gene ID" value="ENSCPOG00000021309.2"/>
</dbReference>
<feature type="region of interest" description="Disordered" evidence="1">
    <location>
        <begin position="342"/>
        <end position="373"/>
    </location>
</feature>